<evidence type="ECO:0000313" key="2">
    <source>
        <dbReference type="Proteomes" id="UP001347796"/>
    </source>
</evidence>
<accession>A0AAN8JUI7</accession>
<dbReference type="EMBL" id="JAZGQO010000008">
    <property type="protein sequence ID" value="KAK6180278.1"/>
    <property type="molecule type" value="Genomic_DNA"/>
</dbReference>
<protein>
    <submittedName>
        <fullName evidence="1">Uncharacterized protein</fullName>
    </submittedName>
</protein>
<proteinExistence type="predicted"/>
<keyword evidence="2" id="KW-1185">Reference proteome</keyword>
<gene>
    <name evidence="1" type="ORF">SNE40_012465</name>
</gene>
<dbReference type="AlphaFoldDB" id="A0AAN8JUI7"/>
<evidence type="ECO:0000313" key="1">
    <source>
        <dbReference type="EMBL" id="KAK6180278.1"/>
    </source>
</evidence>
<name>A0AAN8JUI7_PATCE</name>
<comment type="caution">
    <text evidence="1">The sequence shown here is derived from an EMBL/GenBank/DDBJ whole genome shotgun (WGS) entry which is preliminary data.</text>
</comment>
<sequence length="167" mass="19214">MKQSLAEDIETDLNIPLFQPNDIKTDLLFQLLGLLSNNVDDGVLEHTFNLRSIKLDSGLWVYSPEEQIKNTHWCLGIYPTTNNKSKSMFSFGNPSETTIGVFYKGEDNIAVFCNFMVDIYLGTRHERHHGAQKKFKKGTEYTWPAKISDKATPWTIRLRMNRIDNAI</sequence>
<organism evidence="1 2">
    <name type="scientific">Patella caerulea</name>
    <name type="common">Rayed Mediterranean limpet</name>
    <dbReference type="NCBI Taxonomy" id="87958"/>
    <lineage>
        <taxon>Eukaryota</taxon>
        <taxon>Metazoa</taxon>
        <taxon>Spiralia</taxon>
        <taxon>Lophotrochozoa</taxon>
        <taxon>Mollusca</taxon>
        <taxon>Gastropoda</taxon>
        <taxon>Patellogastropoda</taxon>
        <taxon>Patelloidea</taxon>
        <taxon>Patellidae</taxon>
        <taxon>Patella</taxon>
    </lineage>
</organism>
<dbReference type="Proteomes" id="UP001347796">
    <property type="component" value="Unassembled WGS sequence"/>
</dbReference>
<reference evidence="1 2" key="1">
    <citation type="submission" date="2024-01" db="EMBL/GenBank/DDBJ databases">
        <title>The genome of the rayed Mediterranean limpet Patella caerulea (Linnaeus, 1758).</title>
        <authorList>
            <person name="Anh-Thu Weber A."/>
            <person name="Halstead-Nussloch G."/>
        </authorList>
    </citation>
    <scope>NUCLEOTIDE SEQUENCE [LARGE SCALE GENOMIC DNA]</scope>
    <source>
        <strain evidence="1">AATW-2023a</strain>
        <tissue evidence="1">Whole specimen</tissue>
    </source>
</reference>